<dbReference type="EMBL" id="CP098023">
    <property type="protein sequence ID" value="WKD49934.1"/>
    <property type="molecule type" value="Genomic_DNA"/>
</dbReference>
<protein>
    <submittedName>
        <fullName evidence="2">Glycosyltransferase family 2 protein</fullName>
    </submittedName>
</protein>
<evidence type="ECO:0000313" key="2">
    <source>
        <dbReference type="EMBL" id="WKD49934.1"/>
    </source>
</evidence>
<dbReference type="PANTHER" id="PTHR10859:SF91">
    <property type="entry name" value="DOLICHYL-PHOSPHATE BETA-GLUCOSYLTRANSFERASE"/>
    <property type="match status" value="1"/>
</dbReference>
<feature type="domain" description="Glycosyltransferase 2-like" evidence="1">
    <location>
        <begin position="13"/>
        <end position="138"/>
    </location>
</feature>
<dbReference type="Proteomes" id="UP001321520">
    <property type="component" value="Chromosome"/>
</dbReference>
<evidence type="ECO:0000313" key="3">
    <source>
        <dbReference type="Proteomes" id="UP001321520"/>
    </source>
</evidence>
<sequence length="251" mass="29034">MEKCVSGMTSYCFVIPVYNHELAIGKTLASLDLFKLPFILVDDGSNKKCRETLQSIEKKYAGQVRLIVREVNGGKGAAVKAGLRAAKEFGFSHAIQIDADGQHCPTDIPRILDESRKQPDAFICGYPIYDESVPKIRLWGRYLTHAWVWINTLSLEINDSMCGLRCYPLTTIVKLLNTEYVGNRMDFDPEILVRWHWHRKQLRQVPVNVRYPEDGISHFRSFKDNLLISIMHTRLFFGMILRLFRIHKVEY</sequence>
<accession>A0ABY9EEJ2</accession>
<proteinExistence type="predicted"/>
<organism evidence="2 3">
    <name type="scientific">Microbulbifer spongiae</name>
    <dbReference type="NCBI Taxonomy" id="2944933"/>
    <lineage>
        <taxon>Bacteria</taxon>
        <taxon>Pseudomonadati</taxon>
        <taxon>Pseudomonadota</taxon>
        <taxon>Gammaproteobacteria</taxon>
        <taxon>Cellvibrionales</taxon>
        <taxon>Microbulbiferaceae</taxon>
        <taxon>Microbulbifer</taxon>
    </lineage>
</organism>
<keyword evidence="3" id="KW-1185">Reference proteome</keyword>
<gene>
    <name evidence="2" type="ORF">M8T91_00445</name>
</gene>
<name>A0ABY9EEJ2_9GAMM</name>
<dbReference type="RefSeq" id="WP_301415780.1">
    <property type="nucleotide sequence ID" value="NZ_CP098023.1"/>
</dbReference>
<dbReference type="CDD" id="cd04179">
    <property type="entry name" value="DPM_DPG-synthase_like"/>
    <property type="match status" value="1"/>
</dbReference>
<evidence type="ECO:0000259" key="1">
    <source>
        <dbReference type="Pfam" id="PF00535"/>
    </source>
</evidence>
<reference evidence="2 3" key="1">
    <citation type="submission" date="2022-05" db="EMBL/GenBank/DDBJ databases">
        <title>Microbulbifer sp. nov., isolated from sponge.</title>
        <authorList>
            <person name="Gao L."/>
        </authorList>
    </citation>
    <scope>NUCLEOTIDE SEQUENCE [LARGE SCALE GENOMIC DNA]</scope>
    <source>
        <strain evidence="2 3">MI-G</strain>
    </source>
</reference>
<dbReference type="Pfam" id="PF00535">
    <property type="entry name" value="Glycos_transf_2"/>
    <property type="match status" value="1"/>
</dbReference>
<dbReference type="PANTHER" id="PTHR10859">
    <property type="entry name" value="GLYCOSYL TRANSFERASE"/>
    <property type="match status" value="1"/>
</dbReference>
<dbReference type="SUPFAM" id="SSF53448">
    <property type="entry name" value="Nucleotide-diphospho-sugar transferases"/>
    <property type="match status" value="1"/>
</dbReference>
<dbReference type="Gene3D" id="3.90.550.10">
    <property type="entry name" value="Spore Coat Polysaccharide Biosynthesis Protein SpsA, Chain A"/>
    <property type="match status" value="1"/>
</dbReference>
<dbReference type="InterPro" id="IPR001173">
    <property type="entry name" value="Glyco_trans_2-like"/>
</dbReference>
<dbReference type="InterPro" id="IPR029044">
    <property type="entry name" value="Nucleotide-diphossugar_trans"/>
</dbReference>